<protein>
    <submittedName>
        <fullName evidence="1">Uncharacterized protein</fullName>
    </submittedName>
</protein>
<dbReference type="GeneID" id="109582223"/>
<dbReference type="RefSeq" id="XP_019852437.1">
    <property type="nucleotide sequence ID" value="XM_019996878.1"/>
</dbReference>
<evidence type="ECO:0000313" key="1">
    <source>
        <dbReference type="EnsemblMetazoa" id="XP_019852437.1"/>
    </source>
</evidence>
<dbReference type="AlphaFoldDB" id="A0AAN0J6Q2"/>
<organism evidence="1 2">
    <name type="scientific">Amphimedon queenslandica</name>
    <name type="common">Sponge</name>
    <dbReference type="NCBI Taxonomy" id="400682"/>
    <lineage>
        <taxon>Eukaryota</taxon>
        <taxon>Metazoa</taxon>
        <taxon>Porifera</taxon>
        <taxon>Demospongiae</taxon>
        <taxon>Heteroscleromorpha</taxon>
        <taxon>Haplosclerida</taxon>
        <taxon>Niphatidae</taxon>
        <taxon>Amphimedon</taxon>
    </lineage>
</organism>
<dbReference type="Proteomes" id="UP000007879">
    <property type="component" value="Unassembled WGS sequence"/>
</dbReference>
<name>A0AAN0J6Q2_AMPQE</name>
<evidence type="ECO:0000313" key="2">
    <source>
        <dbReference type="Proteomes" id="UP000007879"/>
    </source>
</evidence>
<accession>A0AAN0J6Q2</accession>
<reference evidence="2" key="1">
    <citation type="journal article" date="2010" name="Nature">
        <title>The Amphimedon queenslandica genome and the evolution of animal complexity.</title>
        <authorList>
            <person name="Srivastava M."/>
            <person name="Simakov O."/>
            <person name="Chapman J."/>
            <person name="Fahey B."/>
            <person name="Gauthier M.E."/>
            <person name="Mitros T."/>
            <person name="Richards G.S."/>
            <person name="Conaco C."/>
            <person name="Dacre M."/>
            <person name="Hellsten U."/>
            <person name="Larroux C."/>
            <person name="Putnam N.H."/>
            <person name="Stanke M."/>
            <person name="Adamska M."/>
            <person name="Darling A."/>
            <person name="Degnan S.M."/>
            <person name="Oakley T.H."/>
            <person name="Plachetzki D.C."/>
            <person name="Zhai Y."/>
            <person name="Adamski M."/>
            <person name="Calcino A."/>
            <person name="Cummins S.F."/>
            <person name="Goodstein D.M."/>
            <person name="Harris C."/>
            <person name="Jackson D.J."/>
            <person name="Leys S.P."/>
            <person name="Shu S."/>
            <person name="Woodcroft B.J."/>
            <person name="Vervoort M."/>
            <person name="Kosik K.S."/>
            <person name="Manning G."/>
            <person name="Degnan B.M."/>
            <person name="Rokhsar D.S."/>
        </authorList>
    </citation>
    <scope>NUCLEOTIDE SEQUENCE [LARGE SCALE GENOMIC DNA]</scope>
</reference>
<sequence length="212" mass="24364">MFLVVHCPSMPDPAAAYDQLQYLVDVLGFQFQLREGINLRISVIHLASGVVSSPKPMRAELGLTVEELKRHIGEEGYTDIVYNLNSSCMRLVMREKDYWSDISVSDISDVGGTLKEIFNMRRHNSSHTQLLYVSSDPEDYQKGFRDSLMYKCIEFDFNWIPLNITIPPGPKASIPTTTNKRNGKIIMKIITIEEENRGEKRSDDKYYFVLLF</sequence>
<dbReference type="KEGG" id="aqu:109582223"/>
<dbReference type="EnsemblMetazoa" id="XM_019996878.1">
    <property type="protein sequence ID" value="XP_019852437.1"/>
    <property type="gene ID" value="LOC109582223"/>
</dbReference>
<reference evidence="1" key="2">
    <citation type="submission" date="2024-06" db="UniProtKB">
        <authorList>
            <consortium name="EnsemblMetazoa"/>
        </authorList>
    </citation>
    <scope>IDENTIFICATION</scope>
</reference>
<keyword evidence="2" id="KW-1185">Reference proteome</keyword>
<proteinExistence type="predicted"/>